<dbReference type="AlphaFoldDB" id="E8U5L2"/>
<dbReference type="GO" id="GO:0005975">
    <property type="term" value="P:carbohydrate metabolic process"/>
    <property type="evidence" value="ECO:0007669"/>
    <property type="project" value="InterPro"/>
</dbReference>
<dbReference type="STRING" id="709986.Deima_0695"/>
<proteinExistence type="predicted"/>
<gene>
    <name evidence="1" type="ordered locus">Deima_0695</name>
</gene>
<dbReference type="PANTHER" id="PTHR30292:SF0">
    <property type="entry name" value="5-OXOPROLINASE SUBUNIT A"/>
    <property type="match status" value="1"/>
</dbReference>
<dbReference type="NCBIfam" id="NF003814">
    <property type="entry name" value="PRK05406.1-3"/>
    <property type="match status" value="1"/>
</dbReference>
<dbReference type="InterPro" id="IPR011330">
    <property type="entry name" value="Glyco_hydro/deAcase_b/a-brl"/>
</dbReference>
<dbReference type="OrthoDB" id="9773478at2"/>
<reference evidence="2" key="2">
    <citation type="submission" date="2011-01" db="EMBL/GenBank/DDBJ databases">
        <title>The complete genome of Deinococcus maricopensis DSM 21211.</title>
        <authorList>
            <consortium name="US DOE Joint Genome Institute (JGI-PGF)"/>
            <person name="Lucas S."/>
            <person name="Copeland A."/>
            <person name="Lapidus A."/>
            <person name="Goodwin L."/>
            <person name="Pitluck S."/>
            <person name="Kyrpides N."/>
            <person name="Mavromatis K."/>
            <person name="Pagani I."/>
            <person name="Ivanova N."/>
            <person name="Ovchinnikova G."/>
            <person name="Zeytun A."/>
            <person name="Detter J.C."/>
            <person name="Han C."/>
            <person name="Land M."/>
            <person name="Hauser L."/>
            <person name="Markowitz V."/>
            <person name="Cheng J.-F."/>
            <person name="Hugenholtz P."/>
            <person name="Woyke T."/>
            <person name="Wu D."/>
            <person name="Pukall R."/>
            <person name="Gehrich-Schroeter G."/>
            <person name="Brambilla E."/>
            <person name="Klenk H.-P."/>
            <person name="Eisen J.A."/>
        </authorList>
    </citation>
    <scope>NUCLEOTIDE SEQUENCE [LARGE SCALE GENOMIC DNA]</scope>
    <source>
        <strain evidence="2">DSM 21211 / LMG 22137 / NRRL B-23946 / LB-34</strain>
    </source>
</reference>
<dbReference type="CDD" id="cd10801">
    <property type="entry name" value="LamB_YcsF_like_1"/>
    <property type="match status" value="1"/>
</dbReference>
<dbReference type="KEGG" id="dmr:Deima_0695"/>
<dbReference type="eggNOG" id="COG1540">
    <property type="taxonomic scope" value="Bacteria"/>
</dbReference>
<dbReference type="Proteomes" id="UP000008635">
    <property type="component" value="Chromosome"/>
</dbReference>
<dbReference type="RefSeq" id="WP_013555856.1">
    <property type="nucleotide sequence ID" value="NC_014958.1"/>
</dbReference>
<dbReference type="Gene3D" id="3.20.20.370">
    <property type="entry name" value="Glycoside hydrolase/deacetylase"/>
    <property type="match status" value="1"/>
</dbReference>
<evidence type="ECO:0000313" key="1">
    <source>
        <dbReference type="EMBL" id="ADV66351.1"/>
    </source>
</evidence>
<protein>
    <submittedName>
        <fullName evidence="1">LamB/YcsF family protein</fullName>
    </submittedName>
</protein>
<organism evidence="1 2">
    <name type="scientific">Deinococcus maricopensis (strain DSM 21211 / LMG 22137 / NRRL B-23946 / LB-34)</name>
    <dbReference type="NCBI Taxonomy" id="709986"/>
    <lineage>
        <taxon>Bacteria</taxon>
        <taxon>Thermotogati</taxon>
        <taxon>Deinococcota</taxon>
        <taxon>Deinococci</taxon>
        <taxon>Deinococcales</taxon>
        <taxon>Deinococcaceae</taxon>
        <taxon>Deinococcus</taxon>
    </lineage>
</organism>
<dbReference type="Pfam" id="PF03746">
    <property type="entry name" value="LamB_YcsF"/>
    <property type="match status" value="1"/>
</dbReference>
<name>E8U5L2_DEIML</name>
<sequence>MLSIDLNADLGEGSPHEAGVMPYVTSANIACGGHAGDADTMRRSVRLALQHGVSIGAHPGFPDREGFGRRALHLPPEQVRTFVRAQVEALRAVAVQEGATLTHVKPHGMLYNMAAQDAALATAIAQGAADAGVPLYYGLAGDASVMLGAAHTAGLTPVGEAFADRGYLADGTLVPRGQPGDLLPLDAAITQAVRIATQAQAFTPDGQVVRVPAGTLCLHGDGAEAAPLARALREALAAAGVRVTAPH</sequence>
<dbReference type="EMBL" id="CP002454">
    <property type="protein sequence ID" value="ADV66351.1"/>
    <property type="molecule type" value="Genomic_DNA"/>
</dbReference>
<keyword evidence="2" id="KW-1185">Reference proteome</keyword>
<reference evidence="1 2" key="1">
    <citation type="journal article" date="2011" name="Stand. Genomic Sci.">
        <title>Complete genome sequence of Deinococcus maricopensis type strain (LB-34).</title>
        <authorList>
            <person name="Pukall R."/>
            <person name="Zeytun A."/>
            <person name="Lucas S."/>
            <person name="Lapidus A."/>
            <person name="Hammon N."/>
            <person name="Deshpande S."/>
            <person name="Nolan M."/>
            <person name="Cheng J.F."/>
            <person name="Pitluck S."/>
            <person name="Liolios K."/>
            <person name="Pagani I."/>
            <person name="Mikhailova N."/>
            <person name="Ivanova N."/>
            <person name="Mavromatis K."/>
            <person name="Pati A."/>
            <person name="Tapia R."/>
            <person name="Han C."/>
            <person name="Goodwin L."/>
            <person name="Chen A."/>
            <person name="Palaniappan K."/>
            <person name="Land M."/>
            <person name="Hauser L."/>
            <person name="Chang Y.J."/>
            <person name="Jeffries C.D."/>
            <person name="Brambilla E.M."/>
            <person name="Rohde M."/>
            <person name="Goker M."/>
            <person name="Detter J.C."/>
            <person name="Woyke T."/>
            <person name="Bristow J."/>
            <person name="Eisen J.A."/>
            <person name="Markowitz V."/>
            <person name="Hugenholtz P."/>
            <person name="Kyrpides N.C."/>
            <person name="Klenk H.P."/>
        </authorList>
    </citation>
    <scope>NUCLEOTIDE SEQUENCE [LARGE SCALE GENOMIC DNA]</scope>
    <source>
        <strain evidence="2">DSM 21211 / LMG 22137 / NRRL B-23946 / LB-34</strain>
    </source>
</reference>
<dbReference type="InterPro" id="IPR005501">
    <property type="entry name" value="LamB/YcsF/PxpA-like"/>
</dbReference>
<evidence type="ECO:0000313" key="2">
    <source>
        <dbReference type="Proteomes" id="UP000008635"/>
    </source>
</evidence>
<dbReference type="SUPFAM" id="SSF88713">
    <property type="entry name" value="Glycoside hydrolase/deacetylase"/>
    <property type="match status" value="1"/>
</dbReference>
<dbReference type="PANTHER" id="PTHR30292">
    <property type="entry name" value="UNCHARACTERIZED PROTEIN YBGL-RELATED"/>
    <property type="match status" value="1"/>
</dbReference>
<dbReference type="HOGENOM" id="CLU_069535_0_0_0"/>
<accession>E8U5L2</accession>